<keyword evidence="3" id="KW-0210">Decarboxylase</keyword>
<dbReference type="EMBL" id="JAMXQS010000009">
    <property type="protein sequence ID" value="MCO6051776.1"/>
    <property type="molecule type" value="Genomic_DNA"/>
</dbReference>
<proteinExistence type="inferred from homology"/>
<evidence type="ECO:0000313" key="8">
    <source>
        <dbReference type="Proteomes" id="UP001205906"/>
    </source>
</evidence>
<dbReference type="PANTHER" id="PTHR11999:SF70">
    <property type="entry name" value="MIP05841P"/>
    <property type="match status" value="1"/>
</dbReference>
<dbReference type="InterPro" id="IPR015424">
    <property type="entry name" value="PyrdxlP-dep_Trfase"/>
</dbReference>
<evidence type="ECO:0000256" key="1">
    <source>
        <dbReference type="ARBA" id="ARBA00001933"/>
    </source>
</evidence>
<protein>
    <submittedName>
        <fullName evidence="7">Pyridoxal-dependent decarboxylase</fullName>
    </submittedName>
</protein>
<evidence type="ECO:0000256" key="6">
    <source>
        <dbReference type="RuleBase" id="RU000382"/>
    </source>
</evidence>
<dbReference type="InterPro" id="IPR010977">
    <property type="entry name" value="Aromatic_deC"/>
</dbReference>
<evidence type="ECO:0000256" key="4">
    <source>
        <dbReference type="ARBA" id="ARBA00022898"/>
    </source>
</evidence>
<comment type="similarity">
    <text evidence="2 6">Belongs to the group II decarboxylase family.</text>
</comment>
<comment type="cofactor">
    <cofactor evidence="1 6">
        <name>pyridoxal 5'-phosphate</name>
        <dbReference type="ChEBI" id="CHEBI:597326"/>
    </cofactor>
</comment>
<keyword evidence="5 6" id="KW-0456">Lyase</keyword>
<dbReference type="InterPro" id="IPR015421">
    <property type="entry name" value="PyrdxlP-dep_Trfase_major"/>
</dbReference>
<keyword evidence="4 6" id="KW-0663">Pyridoxal phosphate</keyword>
<dbReference type="Pfam" id="PF00282">
    <property type="entry name" value="Pyridoxal_deC"/>
    <property type="match status" value="1"/>
</dbReference>
<dbReference type="Proteomes" id="UP001205906">
    <property type="component" value="Unassembled WGS sequence"/>
</dbReference>
<dbReference type="InterPro" id="IPR002129">
    <property type="entry name" value="PyrdxlP-dep_de-COase"/>
</dbReference>
<evidence type="ECO:0000256" key="3">
    <source>
        <dbReference type="ARBA" id="ARBA00022793"/>
    </source>
</evidence>
<dbReference type="InterPro" id="IPR015422">
    <property type="entry name" value="PyrdxlP-dep_Trfase_small"/>
</dbReference>
<dbReference type="Gene3D" id="3.90.1150.10">
    <property type="entry name" value="Aspartate Aminotransferase, domain 1"/>
    <property type="match status" value="1"/>
</dbReference>
<reference evidence="7 8" key="1">
    <citation type="submission" date="2022-06" db="EMBL/GenBank/DDBJ databases">
        <title>Mesorhizobium sp. strain RP14 Genome sequencing and assembly.</title>
        <authorList>
            <person name="Kim I."/>
        </authorList>
    </citation>
    <scope>NUCLEOTIDE SEQUENCE [LARGE SCALE GENOMIC DNA]</scope>
    <source>
        <strain evidence="8">RP14(2022)</strain>
    </source>
</reference>
<evidence type="ECO:0000256" key="2">
    <source>
        <dbReference type="ARBA" id="ARBA00009533"/>
    </source>
</evidence>
<evidence type="ECO:0000256" key="5">
    <source>
        <dbReference type="ARBA" id="ARBA00023239"/>
    </source>
</evidence>
<dbReference type="PANTHER" id="PTHR11999">
    <property type="entry name" value="GROUP II PYRIDOXAL-5-PHOSPHATE DECARBOXYLASE"/>
    <property type="match status" value="1"/>
</dbReference>
<comment type="caution">
    <text evidence="7">The sequence shown here is derived from an EMBL/GenBank/DDBJ whole genome shotgun (WGS) entry which is preliminary data.</text>
</comment>
<keyword evidence="8" id="KW-1185">Reference proteome</keyword>
<dbReference type="RefSeq" id="WP_252821687.1">
    <property type="nucleotide sequence ID" value="NZ_JAMXQS010000009.1"/>
</dbReference>
<accession>A0ABT1CAD2</accession>
<name>A0ABT1CAD2_9HYPH</name>
<organism evidence="7 8">
    <name type="scientific">Mesorhizobium liriopis</name>
    <dbReference type="NCBI Taxonomy" id="2953882"/>
    <lineage>
        <taxon>Bacteria</taxon>
        <taxon>Pseudomonadati</taxon>
        <taxon>Pseudomonadota</taxon>
        <taxon>Alphaproteobacteria</taxon>
        <taxon>Hyphomicrobiales</taxon>
        <taxon>Phyllobacteriaceae</taxon>
        <taxon>Mesorhizobium</taxon>
    </lineage>
</organism>
<evidence type="ECO:0000313" key="7">
    <source>
        <dbReference type="EMBL" id="MCO6051776.1"/>
    </source>
</evidence>
<sequence>MLGTAADRTALARAFAHASAWLKGLDHRAVATTASLAELRMRLARPLAENGLDPSEVIDRLVADTEGGLLGSQTGRFFSWVIGGSLPSAMAADWLTTVWDQNAGIRACSPAASVVEEVAAGWLLDLFGLPPESSVGFVTGTQMAHVTCLAAARHAVLSDRGWDVERRGLSGSVPVRILVNIERHVSVDRAIRFLGLGSDSIVPLPVDEEGGILAEGLSKALADTSQPTIVVLQAGELNRAAFDDFQTLAPLAREAGAWTHVDGAFGLWARTSPVHAELAQGMELCDSWTTDAHKYLNVPYDSGLAFVRDAAAHRAAMTVSTSYLPQDGAARDQLDWNPEFSRRARGFAVYAALQELGRRGVAEMVERTSHHAQALVAGIGRLPGAQVVATSRLNQGLVRFLSPAPGATQDDHDRRTDAVIASINRSGEAFFGGVTFRGQRCMRISVCNWRTGDADVRRAIDAARAALA</sequence>
<dbReference type="SUPFAM" id="SSF53383">
    <property type="entry name" value="PLP-dependent transferases"/>
    <property type="match status" value="1"/>
</dbReference>
<dbReference type="Gene3D" id="3.40.640.10">
    <property type="entry name" value="Type I PLP-dependent aspartate aminotransferase-like (Major domain)"/>
    <property type="match status" value="1"/>
</dbReference>
<gene>
    <name evidence="7" type="ORF">NGM99_18480</name>
</gene>